<evidence type="ECO:0000256" key="1">
    <source>
        <dbReference type="ARBA" id="ARBA00022553"/>
    </source>
</evidence>
<dbReference type="PANTHER" id="PTHR22792:SF43">
    <property type="entry name" value="LA-RELATED PROTEIN 4B"/>
    <property type="match status" value="1"/>
</dbReference>
<dbReference type="InterPro" id="IPR012677">
    <property type="entry name" value="Nucleotide-bd_a/b_plait_sf"/>
</dbReference>
<dbReference type="InterPro" id="IPR045180">
    <property type="entry name" value="La_dom_prot"/>
</dbReference>
<keyword evidence="7" id="KW-1185">Reference proteome</keyword>
<comment type="caution">
    <text evidence="6">The sequence shown here is derived from an EMBL/GenBank/DDBJ whole genome shotgun (WGS) entry which is preliminary data.</text>
</comment>
<dbReference type="Pfam" id="PF26088">
    <property type="entry name" value="RRM_LARP4"/>
    <property type="match status" value="1"/>
</dbReference>
<keyword evidence="2 3" id="KW-0694">RNA-binding</keyword>
<protein>
    <recommendedName>
        <fullName evidence="5">HTH La-type RNA-binding domain-containing protein</fullName>
    </recommendedName>
</protein>
<dbReference type="GO" id="GO:0005829">
    <property type="term" value="C:cytosol"/>
    <property type="evidence" value="ECO:0007669"/>
    <property type="project" value="TreeGrafter"/>
</dbReference>
<feature type="compositionally biased region" description="Polar residues" evidence="4">
    <location>
        <begin position="568"/>
        <end position="593"/>
    </location>
</feature>
<dbReference type="GO" id="GO:0003730">
    <property type="term" value="F:mRNA 3'-UTR binding"/>
    <property type="evidence" value="ECO:0007669"/>
    <property type="project" value="TreeGrafter"/>
</dbReference>
<accession>A0AAN8B404</accession>
<dbReference type="GO" id="GO:0045727">
    <property type="term" value="P:positive regulation of translation"/>
    <property type="evidence" value="ECO:0007669"/>
    <property type="project" value="TreeGrafter"/>
</dbReference>
<proteinExistence type="predicted"/>
<organism evidence="6 7">
    <name type="scientific">Champsocephalus esox</name>
    <name type="common">pike icefish</name>
    <dbReference type="NCBI Taxonomy" id="159716"/>
    <lineage>
        <taxon>Eukaryota</taxon>
        <taxon>Metazoa</taxon>
        <taxon>Chordata</taxon>
        <taxon>Craniata</taxon>
        <taxon>Vertebrata</taxon>
        <taxon>Euteleostomi</taxon>
        <taxon>Actinopterygii</taxon>
        <taxon>Neopterygii</taxon>
        <taxon>Teleostei</taxon>
        <taxon>Neoteleostei</taxon>
        <taxon>Acanthomorphata</taxon>
        <taxon>Eupercaria</taxon>
        <taxon>Perciformes</taxon>
        <taxon>Notothenioidei</taxon>
        <taxon>Channichthyidae</taxon>
        <taxon>Champsocephalus</taxon>
    </lineage>
</organism>
<dbReference type="SMART" id="SM00715">
    <property type="entry name" value="LA"/>
    <property type="match status" value="1"/>
</dbReference>
<feature type="compositionally biased region" description="Pro residues" evidence="4">
    <location>
        <begin position="660"/>
        <end position="671"/>
    </location>
</feature>
<evidence type="ECO:0000256" key="2">
    <source>
        <dbReference type="ARBA" id="ARBA00022884"/>
    </source>
</evidence>
<dbReference type="InterPro" id="IPR058699">
    <property type="entry name" value="RRM_LARP4/4B"/>
</dbReference>
<gene>
    <name evidence="6" type="ORF">CesoFtcFv8_025410</name>
</gene>
<evidence type="ECO:0000256" key="3">
    <source>
        <dbReference type="PROSITE-ProRule" id="PRU00332"/>
    </source>
</evidence>
<feature type="domain" description="HTH La-type RNA-binding" evidence="5">
    <location>
        <begin position="282"/>
        <end position="374"/>
    </location>
</feature>
<dbReference type="AlphaFoldDB" id="A0AAN8B404"/>
<dbReference type="CDD" id="cd12430">
    <property type="entry name" value="RRM_LARP4_5_like"/>
    <property type="match status" value="1"/>
</dbReference>
<dbReference type="InterPro" id="IPR036388">
    <property type="entry name" value="WH-like_DNA-bd_sf"/>
</dbReference>
<dbReference type="Gene3D" id="3.30.70.330">
    <property type="match status" value="1"/>
</dbReference>
<dbReference type="InterPro" id="IPR006630">
    <property type="entry name" value="La_HTH"/>
</dbReference>
<dbReference type="EMBL" id="JAULUE010002066">
    <property type="protein sequence ID" value="KAK5877951.1"/>
    <property type="molecule type" value="Genomic_DNA"/>
</dbReference>
<feature type="region of interest" description="Disordered" evidence="4">
    <location>
        <begin position="1"/>
        <end position="26"/>
    </location>
</feature>
<name>A0AAN8B404_9TELE</name>
<keyword evidence="1" id="KW-0597">Phosphoprotein</keyword>
<reference evidence="6 7" key="1">
    <citation type="journal article" date="2023" name="Mol. Biol. Evol.">
        <title>Genomics of Secondarily Temperate Adaptation in the Only Non-Antarctic Icefish.</title>
        <authorList>
            <person name="Rivera-Colon A.G."/>
            <person name="Rayamajhi N."/>
            <person name="Minhas B.F."/>
            <person name="Madrigal G."/>
            <person name="Bilyk K.T."/>
            <person name="Yoon V."/>
            <person name="Hune M."/>
            <person name="Gregory S."/>
            <person name="Cheng C.H.C."/>
            <person name="Catchen J.M."/>
        </authorList>
    </citation>
    <scope>NUCLEOTIDE SEQUENCE [LARGE SCALE GENOMIC DNA]</scope>
    <source>
        <strain evidence="6">JC2023a</strain>
    </source>
</reference>
<feature type="compositionally biased region" description="Basic residues" evidence="4">
    <location>
        <begin position="602"/>
        <end position="615"/>
    </location>
</feature>
<feature type="compositionally biased region" description="Pro residues" evidence="4">
    <location>
        <begin position="780"/>
        <end position="792"/>
    </location>
</feature>
<dbReference type="PROSITE" id="PS50961">
    <property type="entry name" value="HTH_LA"/>
    <property type="match status" value="1"/>
</dbReference>
<evidence type="ECO:0000313" key="7">
    <source>
        <dbReference type="Proteomes" id="UP001335648"/>
    </source>
</evidence>
<evidence type="ECO:0000313" key="6">
    <source>
        <dbReference type="EMBL" id="KAK5877951.1"/>
    </source>
</evidence>
<evidence type="ECO:0000256" key="4">
    <source>
        <dbReference type="SAM" id="MobiDB-lite"/>
    </source>
</evidence>
<dbReference type="GO" id="GO:0010494">
    <property type="term" value="C:cytoplasmic stress granule"/>
    <property type="evidence" value="ECO:0007669"/>
    <property type="project" value="TreeGrafter"/>
</dbReference>
<sequence length="792" mass="87569">MIATSALDYSPETANVSTTETPTQSITCDEPYMIPNDFSCPDDYVLVSHSQEDDTMIPMDMGQVDVYASTPSYEIHFLGQEPPATTEEGEREGGMREMVSELLGEDADSSVCRLYPQPWIKLGLEETCAAWAQGASALEPSLSLTGCDVEHIPAFVSELQPSMALLGAYPCSTVMPQGPCMWEWQTNCTQSGPVAAPSLNPEAEVWTNHNFNLDVPGPAYLQAEQPWLQFPNDLTNPEVYQPEFQLENMCLDEAEVEAVPSTLEYQMLPVEDPVVNGDLIEPTVTDETREELRTVLESCLTREYLGNDLYLNSQMDSDQYVPISTLASLDKIKTLSTDLDLIADILKYPFKSNNQFIPEDVRSVLLVDCRFETCFSLIGRQPCPMVQVTPCGQKVRPCQSRCVVILREIPNTTPKEEVEALFDGENIPRFLSCEFVNNDNWFVTFNSEADAQQAYSYLREEVREFKGKPIMARIKAKTMAVTSFAPKNGFTPNQLEQSASPYNSYYPPSSFQQTCPTQQLFDFTNEVWNPDAPGYQEFAEHQTLMNDFMNGFSTFKPYNPHRQRRGSRWSNSGERWQSNQNDPSNPSEQASADGTSPPMRPGRGRSRGSTRRPSRGGRTEPSRQTASPTSDRGRRGNFSQRRREHARSWEKSGGRNGPGQSPPRQPSPPPELGLMSFPPLPPANAAIATMPAANGNGKGPVKGSSPRAAAATLSPEPELTSEHNVKECAETTSEDTPAQLPQETVTESKRPSYAQICQGATSSESVAPADLVSSQVKPVPNFPGPEPAPCPR</sequence>
<dbReference type="Pfam" id="PF05383">
    <property type="entry name" value="La"/>
    <property type="match status" value="1"/>
</dbReference>
<dbReference type="SUPFAM" id="SSF46785">
    <property type="entry name" value="Winged helix' DNA-binding domain"/>
    <property type="match status" value="1"/>
</dbReference>
<dbReference type="Proteomes" id="UP001335648">
    <property type="component" value="Unassembled WGS sequence"/>
</dbReference>
<dbReference type="PANTHER" id="PTHR22792">
    <property type="entry name" value="LUPUS LA PROTEIN-RELATED"/>
    <property type="match status" value="1"/>
</dbReference>
<dbReference type="Gene3D" id="1.10.10.10">
    <property type="entry name" value="Winged helix-like DNA-binding domain superfamily/Winged helix DNA-binding domain"/>
    <property type="match status" value="1"/>
</dbReference>
<dbReference type="InterPro" id="IPR036390">
    <property type="entry name" value="WH_DNA-bd_sf"/>
</dbReference>
<feature type="region of interest" description="Disordered" evidence="4">
    <location>
        <begin position="555"/>
        <end position="792"/>
    </location>
</feature>
<feature type="compositionally biased region" description="Basic and acidic residues" evidence="4">
    <location>
        <begin position="720"/>
        <end position="729"/>
    </location>
</feature>
<feature type="compositionally biased region" description="Low complexity" evidence="4">
    <location>
        <begin position="683"/>
        <end position="695"/>
    </location>
</feature>
<feature type="compositionally biased region" description="Polar residues" evidence="4">
    <location>
        <begin position="730"/>
        <end position="745"/>
    </location>
</feature>
<evidence type="ECO:0000259" key="5">
    <source>
        <dbReference type="PROSITE" id="PS50961"/>
    </source>
</evidence>
<feature type="compositionally biased region" description="Polar residues" evidence="4">
    <location>
        <begin position="12"/>
        <end position="26"/>
    </location>
</feature>